<dbReference type="Pfam" id="PF12697">
    <property type="entry name" value="Abhydrolase_6"/>
    <property type="match status" value="1"/>
</dbReference>
<evidence type="ECO:0000256" key="4">
    <source>
        <dbReference type="ARBA" id="ARBA00023136"/>
    </source>
</evidence>
<keyword evidence="4 5" id="KW-0472">Membrane</keyword>
<gene>
    <name evidence="7" type="ORF">V144x_12580</name>
</gene>
<dbReference type="InterPro" id="IPR052374">
    <property type="entry name" value="SERAC1"/>
</dbReference>
<evidence type="ECO:0000313" key="8">
    <source>
        <dbReference type="Proteomes" id="UP000318704"/>
    </source>
</evidence>
<feature type="domain" description="AB hydrolase-1" evidence="6">
    <location>
        <begin position="117"/>
        <end position="259"/>
    </location>
</feature>
<protein>
    <recommendedName>
        <fullName evidence="6">AB hydrolase-1 domain-containing protein</fullName>
    </recommendedName>
</protein>
<name>A0A517VS22_9PLAN</name>
<dbReference type="Gene3D" id="3.40.50.1820">
    <property type="entry name" value="alpha/beta hydrolase"/>
    <property type="match status" value="1"/>
</dbReference>
<proteinExistence type="predicted"/>
<keyword evidence="3" id="KW-0256">Endoplasmic reticulum</keyword>
<sequence>MTDTNHREHNKEEVNHGPPKKMGHSILLNFLFSLILILASFGYALWQTRIIDGNFHFNAVRWEFVLPFSAILATLPWFILWIRRKKQTSLQYQNDLQNSNPSDNNKWYTYNNSDTVLVFIHGVLSDSRSCWLNQERDKHVFWPDLIGADSRFNDPAIFLAGYYTEINSGSTTIRDCAEQVFSALGRPDVNGHAPVLNWQRIVFVCHSMGGIVARYLLESNQKEFENKEIGLVLIASPSYGSKLANRLSPIIRFYGHSQGKQLKWGGELNKDLDFKFKKLIDKKSIPGLSGVEFYENHFIAPGILRFLKWKWIPLRTRHVVVTEESAGRYFGAPKLIPNSDHFTSVKPDNQKHCTHEYFYDFLKNKGLLPKDRADNIAAKHILNTVDKNKKASD</sequence>
<dbReference type="PANTHER" id="PTHR48182:SF2">
    <property type="entry name" value="PROTEIN SERAC1"/>
    <property type="match status" value="1"/>
</dbReference>
<dbReference type="RefSeq" id="WP_144982894.1">
    <property type="nucleotide sequence ID" value="NZ_CP037920.1"/>
</dbReference>
<dbReference type="InterPro" id="IPR029058">
    <property type="entry name" value="AB_hydrolase_fold"/>
</dbReference>
<dbReference type="KEGG" id="gaw:V144x_12580"/>
<evidence type="ECO:0000256" key="3">
    <source>
        <dbReference type="ARBA" id="ARBA00022824"/>
    </source>
</evidence>
<dbReference type="Proteomes" id="UP000318704">
    <property type="component" value="Chromosome"/>
</dbReference>
<feature type="transmembrane region" description="Helical" evidence="5">
    <location>
        <begin position="26"/>
        <end position="44"/>
    </location>
</feature>
<dbReference type="EMBL" id="CP037920">
    <property type="protein sequence ID" value="QDT95811.1"/>
    <property type="molecule type" value="Genomic_DNA"/>
</dbReference>
<evidence type="ECO:0000259" key="6">
    <source>
        <dbReference type="Pfam" id="PF12697"/>
    </source>
</evidence>
<dbReference type="GO" id="GO:0016020">
    <property type="term" value="C:membrane"/>
    <property type="evidence" value="ECO:0007669"/>
    <property type="project" value="UniProtKB-SubCell"/>
</dbReference>
<evidence type="ECO:0000313" key="7">
    <source>
        <dbReference type="EMBL" id="QDT95811.1"/>
    </source>
</evidence>
<comment type="subcellular location">
    <subcellularLocation>
        <location evidence="1">Endoplasmic reticulum</location>
    </subcellularLocation>
    <subcellularLocation>
        <location evidence="2">Membrane</location>
    </subcellularLocation>
</comment>
<dbReference type="PANTHER" id="PTHR48182">
    <property type="entry name" value="PROTEIN SERAC1"/>
    <property type="match status" value="1"/>
</dbReference>
<dbReference type="SUPFAM" id="SSF53474">
    <property type="entry name" value="alpha/beta-Hydrolases"/>
    <property type="match status" value="1"/>
</dbReference>
<evidence type="ECO:0000256" key="2">
    <source>
        <dbReference type="ARBA" id="ARBA00004370"/>
    </source>
</evidence>
<accession>A0A517VS22</accession>
<evidence type="ECO:0000256" key="1">
    <source>
        <dbReference type="ARBA" id="ARBA00004240"/>
    </source>
</evidence>
<keyword evidence="5" id="KW-0812">Transmembrane</keyword>
<feature type="transmembrane region" description="Helical" evidence="5">
    <location>
        <begin position="64"/>
        <end position="82"/>
    </location>
</feature>
<reference evidence="7 8" key="1">
    <citation type="submission" date="2019-03" db="EMBL/GenBank/DDBJ databases">
        <title>Deep-cultivation of Planctomycetes and their phenomic and genomic characterization uncovers novel biology.</title>
        <authorList>
            <person name="Wiegand S."/>
            <person name="Jogler M."/>
            <person name="Boedeker C."/>
            <person name="Pinto D."/>
            <person name="Vollmers J."/>
            <person name="Rivas-Marin E."/>
            <person name="Kohn T."/>
            <person name="Peeters S.H."/>
            <person name="Heuer A."/>
            <person name="Rast P."/>
            <person name="Oberbeckmann S."/>
            <person name="Bunk B."/>
            <person name="Jeske O."/>
            <person name="Meyerdierks A."/>
            <person name="Storesund J.E."/>
            <person name="Kallscheuer N."/>
            <person name="Luecker S."/>
            <person name="Lage O.M."/>
            <person name="Pohl T."/>
            <person name="Merkel B.J."/>
            <person name="Hornburger P."/>
            <person name="Mueller R.-W."/>
            <person name="Bruemmer F."/>
            <person name="Labrenz M."/>
            <person name="Spormann A.M."/>
            <person name="Op den Camp H."/>
            <person name="Overmann J."/>
            <person name="Amann R."/>
            <person name="Jetten M.S.M."/>
            <person name="Mascher T."/>
            <person name="Medema M.H."/>
            <person name="Devos D.P."/>
            <person name="Kaster A.-K."/>
            <person name="Ovreas L."/>
            <person name="Rohde M."/>
            <person name="Galperin M.Y."/>
            <person name="Jogler C."/>
        </authorList>
    </citation>
    <scope>NUCLEOTIDE SEQUENCE [LARGE SCALE GENOMIC DNA]</scope>
    <source>
        <strain evidence="7 8">V144</strain>
    </source>
</reference>
<dbReference type="InterPro" id="IPR000073">
    <property type="entry name" value="AB_hydrolase_1"/>
</dbReference>
<keyword evidence="5" id="KW-1133">Transmembrane helix</keyword>
<dbReference type="AlphaFoldDB" id="A0A517VS22"/>
<evidence type="ECO:0000256" key="5">
    <source>
        <dbReference type="SAM" id="Phobius"/>
    </source>
</evidence>
<organism evidence="7 8">
    <name type="scientific">Gimesia aquarii</name>
    <dbReference type="NCBI Taxonomy" id="2527964"/>
    <lineage>
        <taxon>Bacteria</taxon>
        <taxon>Pseudomonadati</taxon>
        <taxon>Planctomycetota</taxon>
        <taxon>Planctomycetia</taxon>
        <taxon>Planctomycetales</taxon>
        <taxon>Planctomycetaceae</taxon>
        <taxon>Gimesia</taxon>
    </lineage>
</organism>